<dbReference type="RefSeq" id="WP_382403244.1">
    <property type="nucleotide sequence ID" value="NZ_JBHSWH010000001.1"/>
</dbReference>
<sequence>MNGGWAAETFCAPELVREMDRENQERAREAQRRRLLHDIPGAGDHAGPAPRR</sequence>
<evidence type="ECO:0000256" key="1">
    <source>
        <dbReference type="SAM" id="MobiDB-lite"/>
    </source>
</evidence>
<gene>
    <name evidence="2" type="ORF">ACFQDH_15250</name>
</gene>
<keyword evidence="3" id="KW-1185">Reference proteome</keyword>
<comment type="caution">
    <text evidence="2">The sequence shown here is derived from an EMBL/GenBank/DDBJ whole genome shotgun (WGS) entry which is preliminary data.</text>
</comment>
<accession>A0ABW2AIT3</accession>
<organism evidence="2 3">
    <name type="scientific">Flexivirga alba</name>
    <dbReference type="NCBI Taxonomy" id="702742"/>
    <lineage>
        <taxon>Bacteria</taxon>
        <taxon>Bacillati</taxon>
        <taxon>Actinomycetota</taxon>
        <taxon>Actinomycetes</taxon>
        <taxon>Micrococcales</taxon>
        <taxon>Dermacoccaceae</taxon>
        <taxon>Flexivirga</taxon>
    </lineage>
</organism>
<evidence type="ECO:0000313" key="2">
    <source>
        <dbReference type="EMBL" id="MFC6706575.1"/>
    </source>
</evidence>
<dbReference type="Proteomes" id="UP001596298">
    <property type="component" value="Unassembled WGS sequence"/>
</dbReference>
<name>A0ABW2AIT3_9MICO</name>
<evidence type="ECO:0000313" key="3">
    <source>
        <dbReference type="Proteomes" id="UP001596298"/>
    </source>
</evidence>
<feature type="compositionally biased region" description="Basic and acidic residues" evidence="1">
    <location>
        <begin position="20"/>
        <end position="32"/>
    </location>
</feature>
<feature type="region of interest" description="Disordered" evidence="1">
    <location>
        <begin position="20"/>
        <end position="52"/>
    </location>
</feature>
<proteinExistence type="predicted"/>
<reference evidence="3" key="1">
    <citation type="journal article" date="2019" name="Int. J. Syst. Evol. Microbiol.">
        <title>The Global Catalogue of Microorganisms (GCM) 10K type strain sequencing project: providing services to taxonomists for standard genome sequencing and annotation.</title>
        <authorList>
            <consortium name="The Broad Institute Genomics Platform"/>
            <consortium name="The Broad Institute Genome Sequencing Center for Infectious Disease"/>
            <person name="Wu L."/>
            <person name="Ma J."/>
        </authorList>
    </citation>
    <scope>NUCLEOTIDE SEQUENCE [LARGE SCALE GENOMIC DNA]</scope>
    <source>
        <strain evidence="3">CCUG 58127</strain>
    </source>
</reference>
<protein>
    <submittedName>
        <fullName evidence="2">Uncharacterized protein</fullName>
    </submittedName>
</protein>
<dbReference type="EMBL" id="JBHSWH010000001">
    <property type="protein sequence ID" value="MFC6706575.1"/>
    <property type="molecule type" value="Genomic_DNA"/>
</dbReference>